<evidence type="ECO:0000313" key="3">
    <source>
        <dbReference type="Proteomes" id="UP000254329"/>
    </source>
</evidence>
<dbReference type="InterPro" id="IPR009363">
    <property type="entry name" value="Phage_Mu_Gp16"/>
</dbReference>
<dbReference type="RefSeq" id="WP_078219299.1">
    <property type="nucleotide sequence ID" value="NZ_MUXZ01000044.1"/>
</dbReference>
<proteinExistence type="predicted"/>
<dbReference type="EMBL" id="UGHJ01000001">
    <property type="protein sequence ID" value="STO69273.1"/>
    <property type="molecule type" value="Genomic_DNA"/>
</dbReference>
<dbReference type="Pfam" id="PF06252">
    <property type="entry name" value="GemA"/>
    <property type="match status" value="1"/>
</dbReference>
<accession>A0A1V4AYS0</accession>
<dbReference type="EMBL" id="UGHF01000001">
    <property type="protein sequence ID" value="STO59187.1"/>
    <property type="molecule type" value="Genomic_DNA"/>
</dbReference>
<keyword evidence="3" id="KW-1185">Reference proteome</keyword>
<name>A0A1V4AYS0_9PAST</name>
<sequence>MNNKQKYIQLIHIAKQQLNIDEYSYRSMLERLTAKNSTTKMTLVELSKVLHELEQKGFKVRSRRGASPKTTKAQVKSNIALKIRAIWIDMAKQGQLKDGSEHALNAWVRSIANPLLEKQHKPIVLNVQALDDHMASIVLERLKKWQARTSK</sequence>
<dbReference type="STRING" id="733.B0186_10410"/>
<organism evidence="1 3">
    <name type="scientific">Canicola haemoglobinophilus</name>
    <dbReference type="NCBI Taxonomy" id="733"/>
    <lineage>
        <taxon>Bacteria</taxon>
        <taxon>Pseudomonadati</taxon>
        <taxon>Pseudomonadota</taxon>
        <taxon>Gammaproteobacteria</taxon>
        <taxon>Pasteurellales</taxon>
        <taxon>Pasteurellaceae</taxon>
        <taxon>Canicola</taxon>
    </lineage>
</organism>
<dbReference type="Proteomes" id="UP000254329">
    <property type="component" value="Unassembled WGS sequence"/>
</dbReference>
<protein>
    <submittedName>
        <fullName evidence="1">Mu-like phage E16 protein</fullName>
    </submittedName>
</protein>
<dbReference type="AlphaFoldDB" id="A0A1V4AYS0"/>
<dbReference type="Proteomes" id="UP000254496">
    <property type="component" value="Unassembled WGS sequence"/>
</dbReference>
<evidence type="ECO:0000313" key="1">
    <source>
        <dbReference type="EMBL" id="STO59187.1"/>
    </source>
</evidence>
<evidence type="ECO:0000313" key="4">
    <source>
        <dbReference type="Proteomes" id="UP000254496"/>
    </source>
</evidence>
<reference evidence="3 4" key="1">
    <citation type="submission" date="2018-06" db="EMBL/GenBank/DDBJ databases">
        <authorList>
            <consortium name="Pathogen Informatics"/>
            <person name="Doyle S."/>
        </authorList>
    </citation>
    <scope>NUCLEOTIDE SEQUENCE [LARGE SCALE GENOMIC DNA]</scope>
    <source>
        <strain evidence="1 3">NCTC1659</strain>
        <strain evidence="2 4">NCTC8540</strain>
    </source>
</reference>
<dbReference type="OrthoDB" id="7360086at2"/>
<evidence type="ECO:0000313" key="2">
    <source>
        <dbReference type="EMBL" id="STO69273.1"/>
    </source>
</evidence>
<gene>
    <name evidence="1" type="ORF">NCTC1659_00432</name>
    <name evidence="2" type="ORF">NCTC8540_01804</name>
</gene>